<dbReference type="GO" id="GO:0016787">
    <property type="term" value="F:hydrolase activity"/>
    <property type="evidence" value="ECO:0007669"/>
    <property type="project" value="UniProtKB-KW"/>
</dbReference>
<organism evidence="5 6">
    <name type="scientific">Mycolicibacterium austroafricanum</name>
    <name type="common">Mycobacterium austroafricanum</name>
    <dbReference type="NCBI Taxonomy" id="39687"/>
    <lineage>
        <taxon>Bacteria</taxon>
        <taxon>Bacillati</taxon>
        <taxon>Actinomycetota</taxon>
        <taxon>Actinomycetes</taxon>
        <taxon>Mycobacteriales</taxon>
        <taxon>Mycobacteriaceae</taxon>
        <taxon>Mycolicibacterium</taxon>
    </lineage>
</organism>
<keyword evidence="2" id="KW-0680">Restriction system</keyword>
<gene>
    <name evidence="5" type="ORF">QYF68_30210</name>
</gene>
<protein>
    <submittedName>
        <fullName evidence="5">Restriction endonuclease subunit S</fullName>
        <ecNumber evidence="5">3.1.21.-</ecNumber>
    </submittedName>
</protein>
<reference evidence="5" key="1">
    <citation type="submission" date="2023-07" db="EMBL/GenBank/DDBJ databases">
        <title>Degradation of tert-butanol by M. austroafricanum TBA100.</title>
        <authorList>
            <person name="Helbich S."/>
            <person name="Vainshtein Y."/>
        </authorList>
    </citation>
    <scope>NUCLEOTIDE SEQUENCE</scope>
    <source>
        <strain evidence="5">TBA100</strain>
    </source>
</reference>
<dbReference type="GO" id="GO:0004519">
    <property type="term" value="F:endonuclease activity"/>
    <property type="evidence" value="ECO:0007669"/>
    <property type="project" value="UniProtKB-KW"/>
</dbReference>
<dbReference type="SUPFAM" id="SSF116734">
    <property type="entry name" value="DNA methylase specificity domain"/>
    <property type="match status" value="2"/>
</dbReference>
<dbReference type="EC" id="3.1.21.-" evidence="5"/>
<keyword evidence="5" id="KW-0255">Endonuclease</keyword>
<evidence type="ECO:0000256" key="3">
    <source>
        <dbReference type="ARBA" id="ARBA00023125"/>
    </source>
</evidence>
<evidence type="ECO:0000256" key="1">
    <source>
        <dbReference type="ARBA" id="ARBA00010923"/>
    </source>
</evidence>
<dbReference type="PANTHER" id="PTHR30408:SF12">
    <property type="entry name" value="TYPE I RESTRICTION ENZYME MJAVIII SPECIFICITY SUBUNIT"/>
    <property type="match status" value="1"/>
</dbReference>
<dbReference type="EMBL" id="JAUHTC010000097">
    <property type="protein sequence ID" value="MDN4522060.1"/>
    <property type="molecule type" value="Genomic_DNA"/>
</dbReference>
<feature type="domain" description="Type I restriction modification DNA specificity" evidence="4">
    <location>
        <begin position="73"/>
        <end position="191"/>
    </location>
</feature>
<dbReference type="PANTHER" id="PTHR30408">
    <property type="entry name" value="TYPE-1 RESTRICTION ENZYME ECOKI SPECIFICITY PROTEIN"/>
    <property type="match status" value="1"/>
</dbReference>
<accession>A0ABT8HMR2</accession>
<dbReference type="InterPro" id="IPR044946">
    <property type="entry name" value="Restrct_endonuc_typeI_TRD_sf"/>
</dbReference>
<comment type="caution">
    <text evidence="5">The sequence shown here is derived from an EMBL/GenBank/DDBJ whole genome shotgun (WGS) entry which is preliminary data.</text>
</comment>
<name>A0ABT8HMR2_MYCAO</name>
<keyword evidence="5" id="KW-0378">Hydrolase</keyword>
<dbReference type="RefSeq" id="WP_301161869.1">
    <property type="nucleotide sequence ID" value="NZ_JAUHTC010000097.1"/>
</dbReference>
<evidence type="ECO:0000259" key="4">
    <source>
        <dbReference type="Pfam" id="PF01420"/>
    </source>
</evidence>
<dbReference type="Pfam" id="PF01420">
    <property type="entry name" value="Methylase_S"/>
    <property type="match status" value="1"/>
</dbReference>
<dbReference type="Gene3D" id="3.90.220.20">
    <property type="entry name" value="DNA methylase specificity domains"/>
    <property type="match status" value="2"/>
</dbReference>
<evidence type="ECO:0000256" key="2">
    <source>
        <dbReference type="ARBA" id="ARBA00022747"/>
    </source>
</evidence>
<sequence>MKLEETTLGAVVARTGGSLQTGPFGSQLHASDYTTLGTPLVMPINLGDNEIREEGIARVGPKDVRRLRRHALREGDIVFSRRGDVGRRSLIRPEYAGWLCGTGCLAAKFGSRLSEVNPAFVALYLGAARAQMWLTDNAVGGTMPNLNTGILSAVPILLPSRKVQDAIVDAIDSAHSAATDLQRLIAKKQAIKQGIMQQLLAGRIRMGGFTEPWATSRLVDVTHRIGSGITPRGGSAVYTHSGRPFVRSQNVGWGELRLDDLVFIDETTHSTFPATEIRVGDVLLNITGASIGRAAVATSALDGGNVNQHVCEIRVDPSRMNPDFVSAVLNSAIGQRQIDAYQAGGNRQGLNFQQVGSIRVPSISLAEQALIAGVLLDFDDELQTLRLRLTKARDIKTGMMQQLLTGRTRLSIPEGAAR</sequence>
<dbReference type="InterPro" id="IPR052021">
    <property type="entry name" value="Type-I_RS_S_subunit"/>
</dbReference>
<keyword evidence="3" id="KW-0238">DNA-binding</keyword>
<evidence type="ECO:0000313" key="6">
    <source>
        <dbReference type="Proteomes" id="UP001172687"/>
    </source>
</evidence>
<keyword evidence="5" id="KW-0540">Nuclease</keyword>
<dbReference type="CDD" id="cd17256">
    <property type="entry name" value="RMtype1_S_EcoJA65PI-TRD1-CR1_like"/>
    <property type="match status" value="1"/>
</dbReference>
<dbReference type="Gene3D" id="1.10.287.1120">
    <property type="entry name" value="Bipartite methylase S protein"/>
    <property type="match status" value="1"/>
</dbReference>
<comment type="similarity">
    <text evidence="1">Belongs to the type-I restriction system S methylase family.</text>
</comment>
<evidence type="ECO:0000313" key="5">
    <source>
        <dbReference type="EMBL" id="MDN4522060.1"/>
    </source>
</evidence>
<keyword evidence="6" id="KW-1185">Reference proteome</keyword>
<proteinExistence type="inferred from homology"/>
<dbReference type="Proteomes" id="UP001172687">
    <property type="component" value="Unassembled WGS sequence"/>
</dbReference>
<dbReference type="InterPro" id="IPR000055">
    <property type="entry name" value="Restrct_endonuc_typeI_TRD"/>
</dbReference>